<organism evidence="1 2">
    <name type="scientific">Catharanthus roseus</name>
    <name type="common">Madagascar periwinkle</name>
    <name type="synonym">Vinca rosea</name>
    <dbReference type="NCBI Taxonomy" id="4058"/>
    <lineage>
        <taxon>Eukaryota</taxon>
        <taxon>Viridiplantae</taxon>
        <taxon>Streptophyta</taxon>
        <taxon>Embryophyta</taxon>
        <taxon>Tracheophyta</taxon>
        <taxon>Spermatophyta</taxon>
        <taxon>Magnoliopsida</taxon>
        <taxon>eudicotyledons</taxon>
        <taxon>Gunneridae</taxon>
        <taxon>Pentapetalae</taxon>
        <taxon>asterids</taxon>
        <taxon>lamiids</taxon>
        <taxon>Gentianales</taxon>
        <taxon>Apocynaceae</taxon>
        <taxon>Rauvolfioideae</taxon>
        <taxon>Vinceae</taxon>
        <taxon>Catharanthinae</taxon>
        <taxon>Catharanthus</taxon>
    </lineage>
</organism>
<reference evidence="2" key="1">
    <citation type="journal article" date="2023" name="Nat. Plants">
        <title>Single-cell RNA sequencing provides a high-resolution roadmap for understanding the multicellular compartmentation of specialized metabolism.</title>
        <authorList>
            <person name="Sun S."/>
            <person name="Shen X."/>
            <person name="Li Y."/>
            <person name="Li Y."/>
            <person name="Wang S."/>
            <person name="Li R."/>
            <person name="Zhang H."/>
            <person name="Shen G."/>
            <person name="Guo B."/>
            <person name="Wei J."/>
            <person name="Xu J."/>
            <person name="St-Pierre B."/>
            <person name="Chen S."/>
            <person name="Sun C."/>
        </authorList>
    </citation>
    <scope>NUCLEOTIDE SEQUENCE [LARGE SCALE GENOMIC DNA]</scope>
</reference>
<proteinExistence type="predicted"/>
<accession>A0ACC0C9Y4</accession>
<dbReference type="EMBL" id="CM044701">
    <property type="protein sequence ID" value="KAI5681581.1"/>
    <property type="molecule type" value="Genomic_DNA"/>
</dbReference>
<name>A0ACC0C9Y4_CATRO</name>
<protein>
    <submittedName>
        <fullName evidence="1">Uncharacterized protein</fullName>
    </submittedName>
</protein>
<dbReference type="Proteomes" id="UP001060085">
    <property type="component" value="Linkage Group LG01"/>
</dbReference>
<comment type="caution">
    <text evidence="1">The sequence shown here is derived from an EMBL/GenBank/DDBJ whole genome shotgun (WGS) entry which is preliminary data.</text>
</comment>
<gene>
    <name evidence="1" type="ORF">M9H77_02809</name>
</gene>
<evidence type="ECO:0000313" key="1">
    <source>
        <dbReference type="EMBL" id="KAI5681581.1"/>
    </source>
</evidence>
<evidence type="ECO:0000313" key="2">
    <source>
        <dbReference type="Proteomes" id="UP001060085"/>
    </source>
</evidence>
<sequence>MTYSKLARARPNFYKDRDYGGNSYGGSNHRGRNLTHMRGMGIGNFSSHAKTFDLKNTYNYCENSLYDYYKEYHDSYDYGNQSCGRGVNHEELVDENVFGSGCQREHLFLPSARCKTRL</sequence>
<keyword evidence="2" id="KW-1185">Reference proteome</keyword>